<organism evidence="1 2">
    <name type="scientific">Polymorphum gilvum (strain LMG 25793 / CGMCC 1.9160 / SL003B-26A1)</name>
    <dbReference type="NCBI Taxonomy" id="991905"/>
    <lineage>
        <taxon>Bacteria</taxon>
        <taxon>Pseudomonadati</taxon>
        <taxon>Pseudomonadota</taxon>
        <taxon>Alphaproteobacteria</taxon>
        <taxon>Rhodobacterales</taxon>
        <taxon>Paracoccaceae</taxon>
        <taxon>Polymorphum</taxon>
    </lineage>
</organism>
<name>F2IX84_POLGS</name>
<dbReference type="KEGG" id="pgv:SL003B_0946"/>
<dbReference type="EMBL" id="CP002568">
    <property type="protein sequence ID" value="ADZ69375.1"/>
    <property type="molecule type" value="Genomic_DNA"/>
</dbReference>
<dbReference type="eggNOG" id="COG3350">
    <property type="taxonomic scope" value="Bacteria"/>
</dbReference>
<proteinExistence type="predicted"/>
<protein>
    <submittedName>
        <fullName evidence="1">Twin-arginine translocation pathway signal sequence domain protein, putative</fullName>
    </submittedName>
</protein>
<dbReference type="HOGENOM" id="CLU_087914_2_0_5"/>
<reference evidence="1 2" key="1">
    <citation type="journal article" date="2011" name="J. Bacteriol.">
        <title>Complete genome sequence of Polymorphum gilvum SL003B-26A1T, a crude oil-degrading bacterium from oil-polluted saline soil.</title>
        <authorList>
            <person name="Li S.G."/>
            <person name="Tang Y.Q."/>
            <person name="Nie Y."/>
            <person name="Cai M."/>
            <person name="Wu X.L."/>
        </authorList>
    </citation>
    <scope>NUCLEOTIDE SEQUENCE [LARGE SCALE GENOMIC DNA]</scope>
    <source>
        <strain evidence="2">LMG 25793 / CGMCC 1.9160 / SL003B-26A1</strain>
    </source>
</reference>
<accession>F2IX84</accession>
<dbReference type="NCBIfam" id="NF041384">
    <property type="entry name" value="YHS_seleno_dom"/>
    <property type="match status" value="1"/>
</dbReference>
<dbReference type="STRING" id="991905.SL003B_0946"/>
<sequence>MPGVLTAAVPLAGSGTGQARPAYYLTDPIGGYAIGGHDPVAYFVDRRARLGDRRFEHQWRGVKWLFVNEGNRAAFERSPEVYVPQYTGCGAYALAEGYATAGNPAIFAILDGRLYFFHSVVNRFLFIIELESTTTQADANALKTGCSPRL</sequence>
<dbReference type="PATRIC" id="fig|991905.3.peg.960"/>
<evidence type="ECO:0000313" key="1">
    <source>
        <dbReference type="EMBL" id="ADZ69375.1"/>
    </source>
</evidence>
<dbReference type="AlphaFoldDB" id="F2IX84"/>
<keyword evidence="2" id="KW-1185">Reference proteome</keyword>
<dbReference type="RefSeq" id="WP_013651693.1">
    <property type="nucleotide sequence ID" value="NC_015259.1"/>
</dbReference>
<gene>
    <name evidence="1" type="ordered locus">SL003B_0946</name>
</gene>
<dbReference type="Proteomes" id="UP000008130">
    <property type="component" value="Chromosome"/>
</dbReference>
<evidence type="ECO:0000313" key="2">
    <source>
        <dbReference type="Proteomes" id="UP000008130"/>
    </source>
</evidence>